<evidence type="ECO:0000256" key="3">
    <source>
        <dbReference type="ARBA" id="ARBA00006347"/>
    </source>
</evidence>
<sequence>MSCEASTSPSLLSETPESYESTNSLGFFPLDNSVIWLSCLPMEFINSLHTSTTQAKMGPLRQATPRLEKTITSEVKYSRKESTNMNKLANAKNSILEEQSSQELTSESERENLYFYYIYVPLSNGYPPRHHLCQRGARSANSISTRLMPLSVFRLSLLPLHMQNSPKHLLISREKRNGGRLVMEARVWSGILVVSLAVVALLSASPAAAEEVEKVLTLDHTNFSDTVSKHNFIYEKAASILSSHEPPIVLAKVDANEEANKELATEYQIQGFPTIKILRNGGKLIQEYKGPREADGIVDYLKRQVGPASAEIKSVEDAASLIDEKKIFIVGVFPKFSGEEFENFIALAEKLRSDYDFGHTLDAKLLPRGETVSKPTLRLLKPFDELFVDSEDFKVEALEKFIEESTIPVVTVWNKDPSNHPYINKFFEAPGAKALLFVNFSTEQDAFYSKYKDVAALYKGKGISFLLGDVDSTQNAFQYFGLKLEEAPLLIIQKSDGQKYLKTSIAPDQIAPWVKDYVNGLVKPFVKSEPIPEVNDEPVKVVVRDSLQDVVFKSGKNVLLEFYAPWCGHCKQLAPILDEVAISFKNDPDVIIAKFDATANDVPSDTFEVQGFPTVYFKSASGNLSQYDGERTKEDIINFIEENRDKPGQSTSAQSESVNADSVKDEL</sequence>
<comment type="catalytic activity">
    <reaction evidence="1 12">
        <text>Catalyzes the rearrangement of -S-S- bonds in proteins.</text>
        <dbReference type="EC" id="5.3.4.1"/>
    </reaction>
</comment>
<dbReference type="InterPro" id="IPR013766">
    <property type="entry name" value="Thioredoxin_domain"/>
</dbReference>
<comment type="caution">
    <text evidence="15">The sequence shown here is derived from an EMBL/GenBank/DDBJ whole genome shotgun (WGS) entry which is preliminary data.</text>
</comment>
<dbReference type="EC" id="5.3.4.1" evidence="4 12"/>
<keyword evidence="8" id="KW-1015">Disulfide bond</keyword>
<keyword evidence="6" id="KW-0677">Repeat</keyword>
<keyword evidence="9 12" id="KW-0413">Isomerase</keyword>
<dbReference type="PROSITE" id="PS00194">
    <property type="entry name" value="THIOREDOXIN_1"/>
    <property type="match status" value="1"/>
</dbReference>
<organism evidence="15 16">
    <name type="scientific">Rehmannia glutinosa</name>
    <name type="common">Chinese foxglove</name>
    <dbReference type="NCBI Taxonomy" id="99300"/>
    <lineage>
        <taxon>Eukaryota</taxon>
        <taxon>Viridiplantae</taxon>
        <taxon>Streptophyta</taxon>
        <taxon>Embryophyta</taxon>
        <taxon>Tracheophyta</taxon>
        <taxon>Spermatophyta</taxon>
        <taxon>Magnoliopsida</taxon>
        <taxon>eudicotyledons</taxon>
        <taxon>Gunneridae</taxon>
        <taxon>Pentapetalae</taxon>
        <taxon>asterids</taxon>
        <taxon>lamiids</taxon>
        <taxon>Lamiales</taxon>
        <taxon>Orobanchaceae</taxon>
        <taxon>Rehmannieae</taxon>
        <taxon>Rehmannia</taxon>
    </lineage>
</organism>
<dbReference type="CDD" id="cd02982">
    <property type="entry name" value="PDI_b'_family"/>
    <property type="match status" value="1"/>
</dbReference>
<dbReference type="Proteomes" id="UP001318860">
    <property type="component" value="Unassembled WGS sequence"/>
</dbReference>
<evidence type="ECO:0000256" key="2">
    <source>
        <dbReference type="ARBA" id="ARBA00004319"/>
    </source>
</evidence>
<keyword evidence="16" id="KW-1185">Reference proteome</keyword>
<evidence type="ECO:0000313" key="16">
    <source>
        <dbReference type="Proteomes" id="UP001318860"/>
    </source>
</evidence>
<comment type="subcellular location">
    <subcellularLocation>
        <location evidence="2">Endoplasmic reticulum lumen</location>
    </subcellularLocation>
</comment>
<dbReference type="NCBIfam" id="TIGR01126">
    <property type="entry name" value="pdi_dom"/>
    <property type="match status" value="1"/>
</dbReference>
<dbReference type="CDD" id="cd02961">
    <property type="entry name" value="PDI_a_family"/>
    <property type="match status" value="1"/>
</dbReference>
<evidence type="ECO:0000256" key="8">
    <source>
        <dbReference type="ARBA" id="ARBA00023157"/>
    </source>
</evidence>
<dbReference type="InterPro" id="IPR005792">
    <property type="entry name" value="Prot_disulphide_isomerase"/>
</dbReference>
<dbReference type="Gene3D" id="3.40.30.10">
    <property type="entry name" value="Glutaredoxin"/>
    <property type="match status" value="4"/>
</dbReference>
<dbReference type="PROSITE" id="PS51352">
    <property type="entry name" value="THIOREDOXIN_2"/>
    <property type="match status" value="1"/>
</dbReference>
<evidence type="ECO:0000256" key="9">
    <source>
        <dbReference type="ARBA" id="ARBA00023235"/>
    </source>
</evidence>
<dbReference type="EMBL" id="JABTTQ020000008">
    <property type="protein sequence ID" value="KAK6150784.1"/>
    <property type="molecule type" value="Genomic_DNA"/>
</dbReference>
<accession>A0ABR0WWZ4</accession>
<comment type="similarity">
    <text evidence="3 11">Belongs to the protein disulfide isomerase family.</text>
</comment>
<dbReference type="Pfam" id="PF13848">
    <property type="entry name" value="Thioredoxin_6"/>
    <property type="match status" value="1"/>
</dbReference>
<dbReference type="SUPFAM" id="SSF52833">
    <property type="entry name" value="Thioredoxin-like"/>
    <property type="match status" value="4"/>
</dbReference>
<evidence type="ECO:0000256" key="13">
    <source>
        <dbReference type="SAM" id="MobiDB-lite"/>
    </source>
</evidence>
<evidence type="ECO:0000256" key="11">
    <source>
        <dbReference type="RuleBase" id="RU004208"/>
    </source>
</evidence>
<evidence type="ECO:0000256" key="4">
    <source>
        <dbReference type="ARBA" id="ARBA00012723"/>
    </source>
</evidence>
<evidence type="ECO:0000256" key="10">
    <source>
        <dbReference type="ARBA" id="ARBA00023284"/>
    </source>
</evidence>
<dbReference type="PANTHER" id="PTHR18929">
    <property type="entry name" value="PROTEIN DISULFIDE ISOMERASE"/>
    <property type="match status" value="1"/>
</dbReference>
<keyword evidence="10" id="KW-0676">Redox-active center</keyword>
<dbReference type="PANTHER" id="PTHR18929:SF250">
    <property type="entry name" value="PROTEIN DISULFIDE-ISOMERASE"/>
    <property type="match status" value="1"/>
</dbReference>
<reference evidence="15 16" key="1">
    <citation type="journal article" date="2021" name="Comput. Struct. Biotechnol. J.">
        <title>De novo genome assembly of the potent medicinal plant Rehmannia glutinosa using nanopore technology.</title>
        <authorList>
            <person name="Ma L."/>
            <person name="Dong C."/>
            <person name="Song C."/>
            <person name="Wang X."/>
            <person name="Zheng X."/>
            <person name="Niu Y."/>
            <person name="Chen S."/>
            <person name="Feng W."/>
        </authorList>
    </citation>
    <scope>NUCLEOTIDE SEQUENCE [LARGE SCALE GENOMIC DNA]</scope>
    <source>
        <strain evidence="15">DH-2019</strain>
    </source>
</reference>
<dbReference type="Pfam" id="PF00085">
    <property type="entry name" value="Thioredoxin"/>
    <property type="match status" value="2"/>
</dbReference>
<evidence type="ECO:0000256" key="6">
    <source>
        <dbReference type="ARBA" id="ARBA00022737"/>
    </source>
</evidence>
<evidence type="ECO:0000313" key="15">
    <source>
        <dbReference type="EMBL" id="KAK6150784.1"/>
    </source>
</evidence>
<protein>
    <recommendedName>
        <fullName evidence="4 12">Protein disulfide-isomerase</fullName>
        <ecNumber evidence="4 12">5.3.4.1</ecNumber>
    </recommendedName>
</protein>
<evidence type="ECO:0000259" key="14">
    <source>
        <dbReference type="PROSITE" id="PS51352"/>
    </source>
</evidence>
<dbReference type="InterPro" id="IPR005788">
    <property type="entry name" value="PDI_thioredoxin-like_dom"/>
</dbReference>
<evidence type="ECO:0000256" key="1">
    <source>
        <dbReference type="ARBA" id="ARBA00001182"/>
    </source>
</evidence>
<feature type="domain" description="Thioredoxin" evidence="14">
    <location>
        <begin position="500"/>
        <end position="645"/>
    </location>
</feature>
<dbReference type="InterPro" id="IPR017937">
    <property type="entry name" value="Thioredoxin_CS"/>
</dbReference>
<keyword evidence="5" id="KW-0732">Signal</keyword>
<dbReference type="NCBIfam" id="TIGR01130">
    <property type="entry name" value="ER_PDI_fam"/>
    <property type="match status" value="1"/>
</dbReference>
<name>A0ABR0WWZ4_REHGL</name>
<keyword evidence="7" id="KW-0256">Endoplasmic reticulum</keyword>
<evidence type="ECO:0000256" key="12">
    <source>
        <dbReference type="RuleBase" id="RU361130"/>
    </source>
</evidence>
<evidence type="ECO:0000256" key="5">
    <source>
        <dbReference type="ARBA" id="ARBA00022729"/>
    </source>
</evidence>
<feature type="compositionally biased region" description="Polar residues" evidence="13">
    <location>
        <begin position="648"/>
        <end position="660"/>
    </location>
</feature>
<dbReference type="InterPro" id="IPR036249">
    <property type="entry name" value="Thioredoxin-like_sf"/>
</dbReference>
<dbReference type="CDD" id="cd02995">
    <property type="entry name" value="PDI_a_PDI_a'_C"/>
    <property type="match status" value="1"/>
</dbReference>
<feature type="region of interest" description="Disordered" evidence="13">
    <location>
        <begin position="641"/>
        <end position="667"/>
    </location>
</feature>
<gene>
    <name evidence="15" type="ORF">DH2020_015716</name>
</gene>
<evidence type="ECO:0000256" key="7">
    <source>
        <dbReference type="ARBA" id="ARBA00022824"/>
    </source>
</evidence>
<dbReference type="CDD" id="cd02981">
    <property type="entry name" value="PDI_b_family"/>
    <property type="match status" value="1"/>
</dbReference>
<proteinExistence type="inferred from homology"/>